<name>A0ABP9ET28_9FLAO</name>
<keyword evidence="3" id="KW-1185">Reference proteome</keyword>
<evidence type="ECO:0008006" key="4">
    <source>
        <dbReference type="Google" id="ProtNLM"/>
    </source>
</evidence>
<dbReference type="RefSeq" id="WP_345272291.1">
    <property type="nucleotide sequence ID" value="NZ_BAABJH010000001.1"/>
</dbReference>
<sequence>MNNKSYALIGIAIPVVFWTAYITLSAIRPEYSLLTKAISELGSVDAPNKWLWNFCGYILTGTLISIYAFGLYKNMAVKNSSKLPLYGILFSGLFMIISGIFPGDFDNKQSVTMLLHTIGSFGSYIFFLLGALSYVKLMNKTKFWKNAKTPTLIFTYLTIVFGAWAFVFPEIPALGQRIVFFFYFSWIFYTAVKLHNLNKNILNSDSIKGKTICQIKKTK</sequence>
<keyword evidence="1" id="KW-1133">Transmembrane helix</keyword>
<gene>
    <name evidence="2" type="ORF">GCM10023311_03850</name>
</gene>
<keyword evidence="1" id="KW-0472">Membrane</keyword>
<evidence type="ECO:0000313" key="2">
    <source>
        <dbReference type="EMBL" id="GAA4884626.1"/>
    </source>
</evidence>
<evidence type="ECO:0000313" key="3">
    <source>
        <dbReference type="Proteomes" id="UP001500433"/>
    </source>
</evidence>
<feature type="transmembrane region" description="Helical" evidence="1">
    <location>
        <begin position="174"/>
        <end position="192"/>
    </location>
</feature>
<dbReference type="EMBL" id="BAABJH010000001">
    <property type="protein sequence ID" value="GAA4884626.1"/>
    <property type="molecule type" value="Genomic_DNA"/>
</dbReference>
<organism evidence="2 3">
    <name type="scientific">Flaviramulus aquimarinus</name>
    <dbReference type="NCBI Taxonomy" id="1170456"/>
    <lineage>
        <taxon>Bacteria</taxon>
        <taxon>Pseudomonadati</taxon>
        <taxon>Bacteroidota</taxon>
        <taxon>Flavobacteriia</taxon>
        <taxon>Flavobacteriales</taxon>
        <taxon>Flavobacteriaceae</taxon>
        <taxon>Flaviramulus</taxon>
    </lineage>
</organism>
<dbReference type="Pfam" id="PF06197">
    <property type="entry name" value="DUF998"/>
    <property type="match status" value="1"/>
</dbReference>
<evidence type="ECO:0000256" key="1">
    <source>
        <dbReference type="SAM" id="Phobius"/>
    </source>
</evidence>
<feature type="transmembrane region" description="Helical" evidence="1">
    <location>
        <begin position="149"/>
        <end position="168"/>
    </location>
</feature>
<proteinExistence type="predicted"/>
<feature type="transmembrane region" description="Helical" evidence="1">
    <location>
        <begin position="7"/>
        <end position="27"/>
    </location>
</feature>
<dbReference type="InterPro" id="IPR009339">
    <property type="entry name" value="DUF998"/>
</dbReference>
<reference evidence="3" key="1">
    <citation type="journal article" date="2019" name="Int. J. Syst. Evol. Microbiol.">
        <title>The Global Catalogue of Microorganisms (GCM) 10K type strain sequencing project: providing services to taxonomists for standard genome sequencing and annotation.</title>
        <authorList>
            <consortium name="The Broad Institute Genomics Platform"/>
            <consortium name="The Broad Institute Genome Sequencing Center for Infectious Disease"/>
            <person name="Wu L."/>
            <person name="Ma J."/>
        </authorList>
    </citation>
    <scope>NUCLEOTIDE SEQUENCE [LARGE SCALE GENOMIC DNA]</scope>
    <source>
        <strain evidence="3">JCM 18274</strain>
    </source>
</reference>
<dbReference type="Proteomes" id="UP001500433">
    <property type="component" value="Unassembled WGS sequence"/>
</dbReference>
<feature type="transmembrane region" description="Helical" evidence="1">
    <location>
        <begin position="113"/>
        <end position="137"/>
    </location>
</feature>
<accession>A0ABP9ET28</accession>
<keyword evidence="1" id="KW-0812">Transmembrane</keyword>
<protein>
    <recommendedName>
        <fullName evidence="4">DUF998 domain-containing protein</fullName>
    </recommendedName>
</protein>
<comment type="caution">
    <text evidence="2">The sequence shown here is derived from an EMBL/GenBank/DDBJ whole genome shotgun (WGS) entry which is preliminary data.</text>
</comment>
<feature type="transmembrane region" description="Helical" evidence="1">
    <location>
        <begin position="50"/>
        <end position="71"/>
    </location>
</feature>
<feature type="transmembrane region" description="Helical" evidence="1">
    <location>
        <begin position="83"/>
        <end position="101"/>
    </location>
</feature>